<keyword evidence="3" id="KW-1185">Reference proteome</keyword>
<name>A0A8W8JI57_MAGGI</name>
<reference evidence="2" key="1">
    <citation type="submission" date="2022-08" db="UniProtKB">
        <authorList>
            <consortium name="EnsemblMetazoa"/>
        </authorList>
    </citation>
    <scope>IDENTIFICATION</scope>
    <source>
        <strain evidence="2">05x7-T-G4-1.051#20</strain>
    </source>
</reference>
<protein>
    <submittedName>
        <fullName evidence="2">Uncharacterized protein</fullName>
    </submittedName>
</protein>
<dbReference type="OrthoDB" id="6088898at2759"/>
<keyword evidence="1" id="KW-0732">Signal</keyword>
<dbReference type="EnsemblMetazoa" id="G18631.2">
    <property type="protein sequence ID" value="G18631.2:cds"/>
    <property type="gene ID" value="G18631"/>
</dbReference>
<dbReference type="OMA" id="EYKPKRC"/>
<evidence type="ECO:0000313" key="3">
    <source>
        <dbReference type="Proteomes" id="UP000005408"/>
    </source>
</evidence>
<sequence>MDIRPLLLDIMICLDVSLSVWDSTERPFTDRKDGPCCDGTLAFAAPPTMPCSSFQCCQSVEDVVVYPVNHALGYEFRCIPKKEITTRCFEENERVQPGKEIGTIEYKPKRCCDGLKFNLVFNSSNPALVIKCIRR</sequence>
<proteinExistence type="predicted"/>
<organism evidence="2 3">
    <name type="scientific">Magallana gigas</name>
    <name type="common">Pacific oyster</name>
    <name type="synonym">Crassostrea gigas</name>
    <dbReference type="NCBI Taxonomy" id="29159"/>
    <lineage>
        <taxon>Eukaryota</taxon>
        <taxon>Metazoa</taxon>
        <taxon>Spiralia</taxon>
        <taxon>Lophotrochozoa</taxon>
        <taxon>Mollusca</taxon>
        <taxon>Bivalvia</taxon>
        <taxon>Autobranchia</taxon>
        <taxon>Pteriomorphia</taxon>
        <taxon>Ostreida</taxon>
        <taxon>Ostreoidea</taxon>
        <taxon>Ostreidae</taxon>
        <taxon>Magallana</taxon>
    </lineage>
</organism>
<feature type="chain" id="PRO_5042431062" evidence="1">
    <location>
        <begin position="20"/>
        <end position="135"/>
    </location>
</feature>
<evidence type="ECO:0000256" key="1">
    <source>
        <dbReference type="SAM" id="SignalP"/>
    </source>
</evidence>
<accession>A0A8W8JI57</accession>
<dbReference type="EnsemblMetazoa" id="G18631.1">
    <property type="protein sequence ID" value="G18631.1:cds"/>
    <property type="gene ID" value="G18631"/>
</dbReference>
<feature type="signal peptide" evidence="1">
    <location>
        <begin position="1"/>
        <end position="19"/>
    </location>
</feature>
<dbReference type="Proteomes" id="UP000005408">
    <property type="component" value="Unassembled WGS sequence"/>
</dbReference>
<evidence type="ECO:0000313" key="2">
    <source>
        <dbReference type="EnsemblMetazoa" id="G18631.2:cds"/>
    </source>
</evidence>
<dbReference type="AlphaFoldDB" id="A0A8W8JI57"/>